<evidence type="ECO:0000313" key="2">
    <source>
        <dbReference type="Proteomes" id="UP000274731"/>
    </source>
</evidence>
<protein>
    <submittedName>
        <fullName evidence="1">Uncharacterized protein</fullName>
    </submittedName>
</protein>
<keyword evidence="2" id="KW-1185">Reference proteome</keyword>
<gene>
    <name evidence="1" type="ORF">SCBWM1_gp43</name>
</gene>
<proteinExistence type="predicted"/>
<reference evidence="1 2" key="1">
    <citation type="journal article" date="2018" name="Environ. Microbiol.">
        <title>Novel phage-host interactions and evolution as revealed by a cyanomyovirus isolated from an estuarine environment.</title>
        <authorList>
            <person name="Xu Y."/>
            <person name="Zhang R."/>
            <person name="Wang N."/>
            <person name="Cai L."/>
            <person name="Tong Y."/>
            <person name="Sun Q."/>
            <person name="Chen F."/>
            <person name="Jiao N."/>
        </authorList>
    </citation>
    <scope>NUCLEOTIDE SEQUENCE [LARGE SCALE GENOMIC DNA]</scope>
</reference>
<name>A0A3G1L3H4_9CAUD</name>
<dbReference type="Pfam" id="PF13876">
    <property type="entry name" value="Phage_gp49_66"/>
    <property type="match status" value="1"/>
</dbReference>
<evidence type="ECO:0000313" key="1">
    <source>
        <dbReference type="EMBL" id="ATW62727.1"/>
    </source>
</evidence>
<dbReference type="Proteomes" id="UP000274731">
    <property type="component" value="Segment"/>
</dbReference>
<accession>A0A3G1L3H4</accession>
<dbReference type="EMBL" id="MG450654">
    <property type="protein sequence ID" value="ATW62727.1"/>
    <property type="molecule type" value="Genomic_DNA"/>
</dbReference>
<sequence>MVNLNGIREGQIAICKDGTELTFVKKTVDDVYLFLFTYREGGRITFLRAYNVKGECTAKGEYGVNYSEFGDHKRIVKILPLGEERLTAPKVTIDQVTGLICSETYTVLPSGRTMICELTLRNGFTVTGKSAVVSINNSDYQIGKEISRKNAVDQIWQLEGYLLTEKIYKGEA</sequence>
<organism evidence="1 2">
    <name type="scientific">Synechococcus phage S-CBWM1</name>
    <dbReference type="NCBI Taxonomy" id="2053653"/>
    <lineage>
        <taxon>Viruses</taxon>
        <taxon>Duplodnaviria</taxon>
        <taxon>Heunggongvirae</taxon>
        <taxon>Uroviricota</taxon>
        <taxon>Caudoviricetes</taxon>
        <taxon>Aokuangvirus</taxon>
        <taxon>Aokuangvirus SCBWM1</taxon>
    </lineage>
</organism>
<dbReference type="InterPro" id="IPR025915">
    <property type="entry name" value="Phage_gp49_66"/>
</dbReference>